<dbReference type="GO" id="GO:0042732">
    <property type="term" value="P:D-xylose metabolic process"/>
    <property type="evidence" value="ECO:0007669"/>
    <property type="project" value="UniProtKB-KW"/>
</dbReference>
<protein>
    <submittedName>
        <fullName evidence="4">ROK family transcriptional regulator</fullName>
    </submittedName>
</protein>
<evidence type="ECO:0000313" key="5">
    <source>
        <dbReference type="Proteomes" id="UP001280897"/>
    </source>
</evidence>
<dbReference type="Pfam" id="PF00480">
    <property type="entry name" value="ROK"/>
    <property type="match status" value="1"/>
</dbReference>
<evidence type="ECO:0000313" key="4">
    <source>
        <dbReference type="EMBL" id="MDV2621786.1"/>
    </source>
</evidence>
<keyword evidence="3" id="KW-0859">Xylose metabolism</keyword>
<evidence type="ECO:0000256" key="2">
    <source>
        <dbReference type="ARBA" id="ARBA00006479"/>
    </source>
</evidence>
<dbReference type="Gene3D" id="3.30.420.40">
    <property type="match status" value="2"/>
</dbReference>
<keyword evidence="3" id="KW-0119">Carbohydrate metabolism</keyword>
<dbReference type="SUPFAM" id="SSF46785">
    <property type="entry name" value="Winged helix' DNA-binding domain"/>
    <property type="match status" value="1"/>
</dbReference>
<comment type="caution">
    <text evidence="4">The sequence shown here is derived from an EMBL/GenBank/DDBJ whole genome shotgun (WGS) entry which is preliminary data.</text>
</comment>
<dbReference type="InterPro" id="IPR000600">
    <property type="entry name" value="ROK"/>
</dbReference>
<dbReference type="Gene3D" id="1.10.10.10">
    <property type="entry name" value="Winged helix-like DNA-binding domain superfamily/Winged helix DNA-binding domain"/>
    <property type="match status" value="1"/>
</dbReference>
<dbReference type="SUPFAM" id="SSF53067">
    <property type="entry name" value="Actin-like ATPase domain"/>
    <property type="match status" value="1"/>
</dbReference>
<gene>
    <name evidence="4" type="ORF">R0G89_08600</name>
</gene>
<name>A0AAW8YJQ0_PEDAC</name>
<dbReference type="EMBL" id="JAWJAV010000005">
    <property type="protein sequence ID" value="MDV2621786.1"/>
    <property type="molecule type" value="Genomic_DNA"/>
</dbReference>
<dbReference type="Proteomes" id="UP001280897">
    <property type="component" value="Unassembled WGS sequence"/>
</dbReference>
<evidence type="ECO:0000256" key="1">
    <source>
        <dbReference type="ARBA" id="ARBA00002486"/>
    </source>
</evidence>
<dbReference type="InterPro" id="IPR043129">
    <property type="entry name" value="ATPase_NBD"/>
</dbReference>
<dbReference type="PANTHER" id="PTHR18964:SF149">
    <property type="entry name" value="BIFUNCTIONAL UDP-N-ACETYLGLUCOSAMINE 2-EPIMERASE_N-ACETYLMANNOSAMINE KINASE"/>
    <property type="match status" value="1"/>
</dbReference>
<reference evidence="4" key="1">
    <citation type="journal article" date="2023" name="PeerJ">
        <title>Selection and evaluation of lactic acid bacteria from chicken feces in Thailand as potential probiotics.</title>
        <authorList>
            <person name="Khurajog B."/>
            <person name="Disastra Y."/>
            <person name="Lawwyne L.D."/>
            <person name="Sirichokchatchawan W."/>
            <person name="Niyomtham W."/>
            <person name="Yindee J."/>
            <person name="Hampson D.J."/>
            <person name="Prapasarakul N."/>
        </authorList>
    </citation>
    <scope>NUCLEOTIDE SEQUENCE</scope>
    <source>
        <strain evidence="4">BF9</strain>
    </source>
</reference>
<proteinExistence type="inferred from homology"/>
<dbReference type="InterPro" id="IPR036390">
    <property type="entry name" value="WH_DNA-bd_sf"/>
</dbReference>
<comment type="function">
    <text evidence="1">Transcriptional repressor of xylose-utilizing enzymes.</text>
</comment>
<dbReference type="RefSeq" id="WP_008841692.1">
    <property type="nucleotide sequence ID" value="NZ_CP066046.1"/>
</dbReference>
<organism evidence="4 5">
    <name type="scientific">Pediococcus acidilactici</name>
    <dbReference type="NCBI Taxonomy" id="1254"/>
    <lineage>
        <taxon>Bacteria</taxon>
        <taxon>Bacillati</taxon>
        <taxon>Bacillota</taxon>
        <taxon>Bacilli</taxon>
        <taxon>Lactobacillales</taxon>
        <taxon>Lactobacillaceae</taxon>
        <taxon>Pediococcus</taxon>
        <taxon>Pediococcus acidilactici group</taxon>
    </lineage>
</organism>
<dbReference type="InterPro" id="IPR036388">
    <property type="entry name" value="WH-like_DNA-bd_sf"/>
</dbReference>
<comment type="similarity">
    <text evidence="2">Belongs to the ROK (NagC/XylR) family.</text>
</comment>
<accession>A0AAW8YJQ0</accession>
<dbReference type="PANTHER" id="PTHR18964">
    <property type="entry name" value="ROK (REPRESSOR, ORF, KINASE) FAMILY"/>
    <property type="match status" value="1"/>
</dbReference>
<reference evidence="4" key="2">
    <citation type="submission" date="2023-10" db="EMBL/GenBank/DDBJ databases">
        <authorList>
            <person name="Khurajog B."/>
        </authorList>
    </citation>
    <scope>NUCLEOTIDE SEQUENCE</scope>
    <source>
        <strain evidence="4">BF9</strain>
    </source>
</reference>
<evidence type="ECO:0000256" key="3">
    <source>
        <dbReference type="ARBA" id="ARBA00022629"/>
    </source>
</evidence>
<dbReference type="AlphaFoldDB" id="A0AAW8YJQ0"/>
<sequence length="385" mass="43156">MVIHKETMRTANERSVLQRIFTESPISKSQIARDVKLNKVTVSQIVNRFIESGLVVEAGAGDSTQQGGRKPNLLQINARYGYVVCIDLGYHELSALAMTISGRKLEIRHTTFTDNDIANAISKIKELIAELKSEYGEKNLGILISVHGIVYQNQVIYSPFWNMHDVDIAAVLTKSLGITVLLENEANLTAIFERDFSSEGIRNAVSISMHKGIGAGIIMDGELYRGRKGEAGEIGQTIAFETKDKSLAENQKIEDVASQEAVLDQIKQAKNLDYINLPLIRQMYDDHDPETLEILQRFENNIIKLINNVIVSFDPDVLFINAYIFKEFPELLERIQTKFAKISVRDTPIVLSKNVETASLYGGCAQMIQEILGFSKLKLDFKSKE</sequence>